<dbReference type="Proteomes" id="UP001642360">
    <property type="component" value="Unassembled WGS sequence"/>
</dbReference>
<accession>A0ABC8SPV6</accession>
<keyword evidence="1" id="KW-0472">Membrane</keyword>
<organism evidence="2 3">
    <name type="scientific">Ilex paraguariensis</name>
    <name type="common">yerba mate</name>
    <dbReference type="NCBI Taxonomy" id="185542"/>
    <lineage>
        <taxon>Eukaryota</taxon>
        <taxon>Viridiplantae</taxon>
        <taxon>Streptophyta</taxon>
        <taxon>Embryophyta</taxon>
        <taxon>Tracheophyta</taxon>
        <taxon>Spermatophyta</taxon>
        <taxon>Magnoliopsida</taxon>
        <taxon>eudicotyledons</taxon>
        <taxon>Gunneridae</taxon>
        <taxon>Pentapetalae</taxon>
        <taxon>asterids</taxon>
        <taxon>campanulids</taxon>
        <taxon>Aquifoliales</taxon>
        <taxon>Aquifoliaceae</taxon>
        <taxon>Ilex</taxon>
    </lineage>
</organism>
<dbReference type="EMBL" id="CAUOFW020003269">
    <property type="protein sequence ID" value="CAK9158920.1"/>
    <property type="molecule type" value="Genomic_DNA"/>
</dbReference>
<sequence>MISTQQFCELLKLCCGHVGNFIYDSSSALQFVIVSLSGWGLLFFGGYKFFTGGKKNTEEITLCLDRCWEKAACPLRERSGKQYSFKSVDHTLPGQMLGEGSMPIEREIWQAFAFCKSPCSAKSHAVNW</sequence>
<gene>
    <name evidence="2" type="ORF">ILEXP_LOCUS27584</name>
</gene>
<evidence type="ECO:0000313" key="2">
    <source>
        <dbReference type="EMBL" id="CAK9158920.1"/>
    </source>
</evidence>
<protein>
    <submittedName>
        <fullName evidence="2">Uncharacterized protein</fullName>
    </submittedName>
</protein>
<keyword evidence="1" id="KW-1133">Transmembrane helix</keyword>
<reference evidence="2 3" key="1">
    <citation type="submission" date="2024-02" db="EMBL/GenBank/DDBJ databases">
        <authorList>
            <person name="Vignale AGUSTIN F."/>
            <person name="Sosa J E."/>
            <person name="Modenutti C."/>
        </authorList>
    </citation>
    <scope>NUCLEOTIDE SEQUENCE [LARGE SCALE GENOMIC DNA]</scope>
</reference>
<proteinExistence type="predicted"/>
<evidence type="ECO:0000313" key="3">
    <source>
        <dbReference type="Proteomes" id="UP001642360"/>
    </source>
</evidence>
<keyword evidence="1" id="KW-0812">Transmembrane</keyword>
<feature type="transmembrane region" description="Helical" evidence="1">
    <location>
        <begin position="28"/>
        <end position="47"/>
    </location>
</feature>
<dbReference type="AlphaFoldDB" id="A0ABC8SPV6"/>
<evidence type="ECO:0000256" key="1">
    <source>
        <dbReference type="SAM" id="Phobius"/>
    </source>
</evidence>
<comment type="caution">
    <text evidence="2">The sequence shown here is derived from an EMBL/GenBank/DDBJ whole genome shotgun (WGS) entry which is preliminary data.</text>
</comment>
<name>A0ABC8SPV6_9AQUA</name>
<keyword evidence="3" id="KW-1185">Reference proteome</keyword>